<dbReference type="GO" id="GO:0004672">
    <property type="term" value="F:protein kinase activity"/>
    <property type="evidence" value="ECO:0007669"/>
    <property type="project" value="UniProtKB-ARBA"/>
</dbReference>
<evidence type="ECO:0000256" key="1">
    <source>
        <dbReference type="ARBA" id="ARBA00023012"/>
    </source>
</evidence>
<dbReference type="InterPro" id="IPR051315">
    <property type="entry name" value="Bact_Chemotaxis_CheA"/>
</dbReference>
<dbReference type="PANTHER" id="PTHR43395">
    <property type="entry name" value="SENSOR HISTIDINE KINASE CHEA"/>
    <property type="match status" value="1"/>
</dbReference>
<dbReference type="SMART" id="SM00073">
    <property type="entry name" value="HPT"/>
    <property type="match status" value="1"/>
</dbReference>
<dbReference type="Gene3D" id="1.20.120.160">
    <property type="entry name" value="HPT domain"/>
    <property type="match status" value="1"/>
</dbReference>
<dbReference type="EMBL" id="CU459003">
    <property type="protein sequence ID" value="CAM74548.1"/>
    <property type="molecule type" value="Genomic_DNA"/>
</dbReference>
<feature type="modified residue" description="Phosphohistidine" evidence="2">
    <location>
        <position position="52"/>
    </location>
</feature>
<dbReference type="PANTHER" id="PTHR43395:SF10">
    <property type="entry name" value="CHEMOTAXIS PROTEIN CHEA"/>
    <property type="match status" value="1"/>
</dbReference>
<gene>
    <name evidence="4" type="ORF">MGR_0963</name>
</gene>
<dbReference type="GO" id="GO:0000160">
    <property type="term" value="P:phosphorelay signal transduction system"/>
    <property type="evidence" value="ECO:0007669"/>
    <property type="project" value="UniProtKB-KW"/>
</dbReference>
<name>A4TV91_9PROT</name>
<accession>A4TV91</accession>
<sequence>MSDDQGYDLSQFKATYFEECAELLATAEETIARLQEGTGSDEDLNAVFRCVHSIKGGAGAFSFEALVHFAHVFETALDHLRSGKVEMSSHVADLMVRGNDILGDFVRAAQADTALPADHGADILAQLAALTGAAVPVSAKKPAAIASAPPPTARKTFIIHFQPQPDMLRTGHEPLLMLRETGGLGTNERGCRHHWLTHF</sequence>
<protein>
    <submittedName>
        <fullName evidence="4">Chemotaxis protein CheA</fullName>
    </submittedName>
</protein>
<proteinExistence type="predicted"/>
<dbReference type="SUPFAM" id="SSF47226">
    <property type="entry name" value="Histidine-containing phosphotransfer domain, HPT domain"/>
    <property type="match status" value="1"/>
</dbReference>
<keyword evidence="1" id="KW-0902">Two-component regulatory system</keyword>
<evidence type="ECO:0000313" key="4">
    <source>
        <dbReference type="EMBL" id="CAM74548.1"/>
    </source>
</evidence>
<dbReference type="PROSITE" id="PS50894">
    <property type="entry name" value="HPT"/>
    <property type="match status" value="1"/>
</dbReference>
<reference evidence="4" key="1">
    <citation type="journal article" date="2007" name="J. Bacteriol.">
        <title>Comparative genome analysis of four magnetotactic bacteria reveals a complex set of group-specific genes implicated in magnetosome biomineralization and function.</title>
        <authorList>
            <person name="Richter M."/>
            <person name="Kube M."/>
            <person name="Bazylinski D.A."/>
            <person name="Lombardot T."/>
            <person name="Gloeckner F.O."/>
            <person name="Reinhardt R."/>
            <person name="Schueler D."/>
        </authorList>
    </citation>
    <scope>NUCLEOTIDE SEQUENCE</scope>
    <source>
        <strain evidence="4">MSR-1</strain>
    </source>
</reference>
<feature type="domain" description="HPt" evidence="3">
    <location>
        <begin position="5"/>
        <end position="109"/>
    </location>
</feature>
<organism evidence="4">
    <name type="scientific">Magnetospirillum gryphiswaldense</name>
    <dbReference type="NCBI Taxonomy" id="55518"/>
    <lineage>
        <taxon>Bacteria</taxon>
        <taxon>Pseudomonadati</taxon>
        <taxon>Pseudomonadota</taxon>
        <taxon>Alphaproteobacteria</taxon>
        <taxon>Rhodospirillales</taxon>
        <taxon>Rhodospirillaceae</taxon>
        <taxon>Magnetospirillum</taxon>
    </lineage>
</organism>
<evidence type="ECO:0000259" key="3">
    <source>
        <dbReference type="PROSITE" id="PS50894"/>
    </source>
</evidence>
<dbReference type="CDD" id="cd00088">
    <property type="entry name" value="HPT"/>
    <property type="match status" value="1"/>
</dbReference>
<dbReference type="AlphaFoldDB" id="A4TV91"/>
<dbReference type="InterPro" id="IPR036641">
    <property type="entry name" value="HPT_dom_sf"/>
</dbReference>
<dbReference type="Pfam" id="PF01627">
    <property type="entry name" value="Hpt"/>
    <property type="match status" value="1"/>
</dbReference>
<keyword evidence="2" id="KW-0597">Phosphoprotein</keyword>
<dbReference type="InterPro" id="IPR008207">
    <property type="entry name" value="Sig_transdc_His_kin_Hpt_dom"/>
</dbReference>
<evidence type="ECO:0000256" key="2">
    <source>
        <dbReference type="PROSITE-ProRule" id="PRU00110"/>
    </source>
</evidence>